<dbReference type="PATRIC" id="fig|48936.3.peg.626"/>
<dbReference type="Pfam" id="PF00329">
    <property type="entry name" value="Complex1_30kDa"/>
    <property type="match status" value="1"/>
</dbReference>
<dbReference type="RefSeq" id="WP_039331361.1">
    <property type="nucleotide sequence ID" value="NZ_JRVC01000002.1"/>
</dbReference>
<evidence type="ECO:0000256" key="1">
    <source>
        <dbReference type="ARBA" id="ARBA00007569"/>
    </source>
</evidence>
<dbReference type="InterPro" id="IPR037232">
    <property type="entry name" value="NADH_quin_OxRdtase_su_C/D-like"/>
</dbReference>
<dbReference type="STRING" id="48936.NJ75_00619"/>
<dbReference type="GO" id="GO:0048038">
    <property type="term" value="F:quinone binding"/>
    <property type="evidence" value="ECO:0007669"/>
    <property type="project" value="UniProtKB-KW"/>
</dbReference>
<feature type="compositionally biased region" description="Basic and acidic residues" evidence="4">
    <location>
        <begin position="308"/>
        <end position="325"/>
    </location>
</feature>
<feature type="compositionally biased region" description="Low complexity" evidence="4">
    <location>
        <begin position="297"/>
        <end position="307"/>
    </location>
</feature>
<feature type="compositionally biased region" description="Low complexity" evidence="4">
    <location>
        <begin position="239"/>
        <end position="250"/>
    </location>
</feature>
<dbReference type="PANTHER" id="PTHR10884">
    <property type="entry name" value="NADH DEHYDROGENASE UBIQUINONE IRON-SULFUR PROTEIN 3"/>
    <property type="match status" value="1"/>
</dbReference>
<feature type="compositionally biased region" description="Basic and acidic residues" evidence="4">
    <location>
        <begin position="218"/>
        <end position="236"/>
    </location>
</feature>
<keyword evidence="3" id="KW-0520">NAD</keyword>
<comment type="subcellular location">
    <subcellularLocation>
        <location evidence="3">Cell membrane</location>
        <topology evidence="3">Peripheral membrane protein</topology>
        <orientation evidence="3">Cytoplasmic side</orientation>
    </subcellularLocation>
</comment>
<keyword evidence="3" id="KW-0472">Membrane</keyword>
<comment type="caution">
    <text evidence="6">The sequence shown here is derived from an EMBL/GenBank/DDBJ whole genome shotgun (WGS) entry which is preliminary data.</text>
</comment>
<evidence type="ECO:0000256" key="3">
    <source>
        <dbReference type="HAMAP-Rule" id="MF_01357"/>
    </source>
</evidence>
<comment type="function">
    <text evidence="3">NDH-1 shuttles electrons from NADH, via FMN and iron-sulfur (Fe-S) centers, to quinones in the respiratory chain. The immediate electron acceptor for the enzyme in this species is believed to be ubiquinone. Couples the redox reaction to proton translocation (for every two electrons transferred, four hydrogen ions are translocated across the cytoplasmic membrane), and thus conserves the redox energy in a proton gradient.</text>
</comment>
<dbReference type="NCBIfam" id="NF004733">
    <property type="entry name" value="PRK06074.1-5"/>
    <property type="match status" value="1"/>
</dbReference>
<dbReference type="GO" id="GO:0008137">
    <property type="term" value="F:NADH dehydrogenase (ubiquinone) activity"/>
    <property type="evidence" value="ECO:0007669"/>
    <property type="project" value="InterPro"/>
</dbReference>
<feature type="domain" description="NADH:ubiquinone oxidoreductase 30kDa subunit" evidence="5">
    <location>
        <begin position="40"/>
        <end position="159"/>
    </location>
</feature>
<keyword evidence="2 3" id="KW-0813">Transport</keyword>
<dbReference type="Gene3D" id="3.30.460.80">
    <property type="entry name" value="NADH:ubiquinone oxidoreductase, 30kDa subunit"/>
    <property type="match status" value="1"/>
</dbReference>
<organism evidence="6 7">
    <name type="scientific">Novosphingobium subterraneum</name>
    <dbReference type="NCBI Taxonomy" id="48936"/>
    <lineage>
        <taxon>Bacteria</taxon>
        <taxon>Pseudomonadati</taxon>
        <taxon>Pseudomonadota</taxon>
        <taxon>Alphaproteobacteria</taxon>
        <taxon>Sphingomonadales</taxon>
        <taxon>Sphingomonadaceae</taxon>
        <taxon>Novosphingobium</taxon>
    </lineage>
</organism>
<comment type="subunit">
    <text evidence="3">NDH-1 is composed of 14 different subunits. Subunits NuoB, C, D, E, F, and G constitute the peripheral sector of the complex.</text>
</comment>
<dbReference type="HAMAP" id="MF_01357">
    <property type="entry name" value="NDH1_NuoC"/>
    <property type="match status" value="1"/>
</dbReference>
<sequence>MTVLHSAPRWSSNEGVKDTLVAALGAMLVSADEEHGEILLTVARDSVEDALRRLRDDHEYQQLMDIAGVDYPQRAERFDVCYCLLSVTKNHRVIVKVSTDEATPVPTVTTLWPNAGWYEREVYDMFGVLFSGNSDLRRILTDYGFQGHPFRKDFPLTGYVELRYSEEDKRVVYEPVQLAQDLRQFDFMSPWEGADYVLPGDEKAATPPPAPAPVATKPDTKGDPKADVPKTTDSKADTGAGEKANAEAAKPVSDAKATGGTVAGQGQGEPVAVKTEIDAPDAPEPTEARPAKKPRATKTADTEGATEAADKPKRTRAKKTDGEGA</sequence>
<dbReference type="PANTHER" id="PTHR10884:SF14">
    <property type="entry name" value="NADH DEHYDROGENASE [UBIQUINONE] IRON-SULFUR PROTEIN 3, MITOCHONDRIAL"/>
    <property type="match status" value="1"/>
</dbReference>
<name>A0A0B9AET1_9SPHN</name>
<dbReference type="GO" id="GO:0005886">
    <property type="term" value="C:plasma membrane"/>
    <property type="evidence" value="ECO:0007669"/>
    <property type="project" value="UniProtKB-SubCell"/>
</dbReference>
<evidence type="ECO:0000259" key="5">
    <source>
        <dbReference type="Pfam" id="PF00329"/>
    </source>
</evidence>
<keyword evidence="3" id="KW-0874">Quinone</keyword>
<comment type="catalytic activity">
    <reaction evidence="3">
        <text>a quinone + NADH + 5 H(+)(in) = a quinol + NAD(+) + 4 H(+)(out)</text>
        <dbReference type="Rhea" id="RHEA:57888"/>
        <dbReference type="ChEBI" id="CHEBI:15378"/>
        <dbReference type="ChEBI" id="CHEBI:24646"/>
        <dbReference type="ChEBI" id="CHEBI:57540"/>
        <dbReference type="ChEBI" id="CHEBI:57945"/>
        <dbReference type="ChEBI" id="CHEBI:132124"/>
    </reaction>
</comment>
<comment type="similarity">
    <text evidence="1 3">Belongs to the complex I 30 kDa subunit family.</text>
</comment>
<dbReference type="GO" id="GO:0050136">
    <property type="term" value="F:NADH dehydrogenase (quinone) (non-electrogenic) activity"/>
    <property type="evidence" value="ECO:0007669"/>
    <property type="project" value="UniProtKB-UniRule"/>
</dbReference>
<evidence type="ECO:0000313" key="7">
    <source>
        <dbReference type="Proteomes" id="UP000031338"/>
    </source>
</evidence>
<dbReference type="InterPro" id="IPR001268">
    <property type="entry name" value="NADH_UbQ_OxRdtase_30kDa_su"/>
</dbReference>
<accession>A0A0B9AET1</accession>
<dbReference type="EMBL" id="JRVC01000002">
    <property type="protein sequence ID" value="KHS49182.1"/>
    <property type="molecule type" value="Genomic_DNA"/>
</dbReference>
<gene>
    <name evidence="3" type="primary">nuoC</name>
    <name evidence="6" type="ORF">NJ75_00619</name>
</gene>
<feature type="region of interest" description="Disordered" evidence="4">
    <location>
        <begin position="198"/>
        <end position="325"/>
    </location>
</feature>
<keyword evidence="3" id="KW-1278">Translocase</keyword>
<protein>
    <recommendedName>
        <fullName evidence="3">NADH-quinone oxidoreductase subunit C</fullName>
        <ecNumber evidence="3">7.1.1.-</ecNumber>
    </recommendedName>
    <alternativeName>
        <fullName evidence="3">NADH dehydrogenase I subunit C</fullName>
    </alternativeName>
    <alternativeName>
        <fullName evidence="3">NDH-1 subunit C</fullName>
    </alternativeName>
</protein>
<evidence type="ECO:0000256" key="4">
    <source>
        <dbReference type="SAM" id="MobiDB-lite"/>
    </source>
</evidence>
<dbReference type="EC" id="7.1.1.-" evidence="3"/>
<reference evidence="6 7" key="1">
    <citation type="submission" date="2014-10" db="EMBL/GenBank/DDBJ databases">
        <title>Draft genome sequence of Novosphingobium subterraneum DSM 12447.</title>
        <authorList>
            <person name="Gan H.M."/>
            <person name="Gan H.Y."/>
            <person name="Savka M.A."/>
        </authorList>
    </citation>
    <scope>NUCLEOTIDE SEQUENCE [LARGE SCALE GENOMIC DNA]</scope>
    <source>
        <strain evidence="6 7">DSM 12447</strain>
    </source>
</reference>
<evidence type="ECO:0000313" key="6">
    <source>
        <dbReference type="EMBL" id="KHS49182.1"/>
    </source>
</evidence>
<dbReference type="InterPro" id="IPR010218">
    <property type="entry name" value="NADH_DH_suC"/>
</dbReference>
<keyword evidence="6" id="KW-0560">Oxidoreductase</keyword>
<proteinExistence type="inferred from homology"/>
<keyword evidence="3" id="KW-1003">Cell membrane</keyword>
<dbReference type="Proteomes" id="UP000031338">
    <property type="component" value="Unassembled WGS sequence"/>
</dbReference>
<evidence type="ECO:0000256" key="2">
    <source>
        <dbReference type="ARBA" id="ARBA00022448"/>
    </source>
</evidence>
<keyword evidence="7" id="KW-1185">Reference proteome</keyword>
<dbReference type="AlphaFoldDB" id="A0A0B9AET1"/>
<dbReference type="NCBIfam" id="TIGR01961">
    <property type="entry name" value="NuoC_fam"/>
    <property type="match status" value="1"/>
</dbReference>
<keyword evidence="3" id="KW-0830">Ubiquinone</keyword>
<dbReference type="SUPFAM" id="SSF143243">
    <property type="entry name" value="Nqo5-like"/>
    <property type="match status" value="1"/>
</dbReference>